<name>A0A8J6I2R5_9FIRM</name>
<dbReference type="InterPro" id="IPR005151">
    <property type="entry name" value="Tail-specific_protease"/>
</dbReference>
<dbReference type="Gene3D" id="2.30.42.10">
    <property type="match status" value="1"/>
</dbReference>
<protein>
    <submittedName>
        <fullName evidence="8">S41 family peptidase</fullName>
    </submittedName>
</protein>
<dbReference type="PROSITE" id="PS50106">
    <property type="entry name" value="PDZ"/>
    <property type="match status" value="1"/>
</dbReference>
<evidence type="ECO:0000256" key="3">
    <source>
        <dbReference type="ARBA" id="ARBA00022801"/>
    </source>
</evidence>
<gene>
    <name evidence="8" type="ORF">G5B42_06505</name>
</gene>
<comment type="caution">
    <text evidence="8">The sequence shown here is derived from an EMBL/GenBank/DDBJ whole genome shotgun (WGS) entry which is preliminary data.</text>
</comment>
<dbReference type="InterPro" id="IPR001478">
    <property type="entry name" value="PDZ"/>
</dbReference>
<feature type="compositionally biased region" description="Basic and acidic residues" evidence="6">
    <location>
        <begin position="359"/>
        <end position="373"/>
    </location>
</feature>
<dbReference type="SUPFAM" id="SSF50156">
    <property type="entry name" value="PDZ domain-like"/>
    <property type="match status" value="1"/>
</dbReference>
<evidence type="ECO:0000256" key="6">
    <source>
        <dbReference type="SAM" id="MobiDB-lite"/>
    </source>
</evidence>
<dbReference type="InterPro" id="IPR004447">
    <property type="entry name" value="Peptidase_S41A"/>
</dbReference>
<dbReference type="InterPro" id="IPR029045">
    <property type="entry name" value="ClpP/crotonase-like_dom_sf"/>
</dbReference>
<proteinExistence type="inferred from homology"/>
<dbReference type="Pfam" id="PF03572">
    <property type="entry name" value="Peptidase_S41"/>
    <property type="match status" value="1"/>
</dbReference>
<dbReference type="PANTHER" id="PTHR32060:SF22">
    <property type="entry name" value="CARBOXYL-TERMINAL-PROCESSING PEPTIDASE 3, CHLOROPLASTIC"/>
    <property type="match status" value="1"/>
</dbReference>
<evidence type="ECO:0000256" key="1">
    <source>
        <dbReference type="ARBA" id="ARBA00009179"/>
    </source>
</evidence>
<keyword evidence="2 5" id="KW-0645">Protease</keyword>
<feature type="domain" description="PDZ" evidence="7">
    <location>
        <begin position="96"/>
        <end position="175"/>
    </location>
</feature>
<dbReference type="GO" id="GO:0004175">
    <property type="term" value="F:endopeptidase activity"/>
    <property type="evidence" value="ECO:0007669"/>
    <property type="project" value="TreeGrafter"/>
</dbReference>
<feature type="region of interest" description="Disordered" evidence="6">
    <location>
        <begin position="353"/>
        <end position="383"/>
    </location>
</feature>
<evidence type="ECO:0000256" key="4">
    <source>
        <dbReference type="ARBA" id="ARBA00022825"/>
    </source>
</evidence>
<dbReference type="GO" id="GO:0008236">
    <property type="term" value="F:serine-type peptidase activity"/>
    <property type="evidence" value="ECO:0007669"/>
    <property type="project" value="UniProtKB-KW"/>
</dbReference>
<accession>A0A8J6I2R5</accession>
<keyword evidence="9" id="KW-1185">Reference proteome</keyword>
<dbReference type="Gene3D" id="3.90.226.10">
    <property type="entry name" value="2-enoyl-CoA Hydratase, Chain A, domain 1"/>
    <property type="match status" value="1"/>
</dbReference>
<comment type="similarity">
    <text evidence="1 5">Belongs to the peptidase S41A family.</text>
</comment>
<dbReference type="GO" id="GO:0030288">
    <property type="term" value="C:outer membrane-bounded periplasmic space"/>
    <property type="evidence" value="ECO:0007669"/>
    <property type="project" value="TreeGrafter"/>
</dbReference>
<dbReference type="SMART" id="SM00228">
    <property type="entry name" value="PDZ"/>
    <property type="match status" value="1"/>
</dbReference>
<sequence>MTNRFDLPRRPAIRLLVFFLLVTTFFGFGFALTQDKYRDLGLACQVIPLLKLKYYEPLSLSRLVLTYLQTGNVPALLASLGDPYTKYLAAEEYHRLLEENKGVYGGIGLYLEYTDGQLIVFKTINNSPAARAGLQPGDRITAINHQPTAGLTKEAAVGAILGPPGTTVVLTVQRGGVLPAKDITLTRALIDPSIEWEIRSDPQIGKVGWITLTQFTEETGKDLGRALRIFTREQVAGIVLDLRYNPGGLLLSALEVASQFLPRAETIPLVSLQYRNQTTEHFYAYPNPHPSFPLVVLINEWSASSSEIVASAIQHLKAGVLVGNTTFGKGLVQDVIPLRGGWCPLPDGGPLLNGRRLFHPPDRRGTRRPRDSPVHPPGGHRRK</sequence>
<dbReference type="Pfam" id="PF17820">
    <property type="entry name" value="PDZ_6"/>
    <property type="match status" value="1"/>
</dbReference>
<dbReference type="SUPFAM" id="SSF52096">
    <property type="entry name" value="ClpP/crotonase"/>
    <property type="match status" value="1"/>
</dbReference>
<reference evidence="8" key="1">
    <citation type="submission" date="2020-06" db="EMBL/GenBank/DDBJ databases">
        <title>Novel chitinolytic bacterium.</title>
        <authorList>
            <person name="Ungkulpasvich U."/>
            <person name="Kosugi A."/>
            <person name="Uke A."/>
        </authorList>
    </citation>
    <scope>NUCLEOTIDE SEQUENCE</scope>
    <source>
        <strain evidence="8">UUS1-1</strain>
    </source>
</reference>
<dbReference type="RefSeq" id="WP_181339643.1">
    <property type="nucleotide sequence ID" value="NZ_JAAKDE010000012.1"/>
</dbReference>
<dbReference type="GO" id="GO:0007165">
    <property type="term" value="P:signal transduction"/>
    <property type="evidence" value="ECO:0007669"/>
    <property type="project" value="TreeGrafter"/>
</dbReference>
<dbReference type="CDD" id="cd06782">
    <property type="entry name" value="cpPDZ_CPP-like"/>
    <property type="match status" value="1"/>
</dbReference>
<evidence type="ECO:0000256" key="2">
    <source>
        <dbReference type="ARBA" id="ARBA00022670"/>
    </source>
</evidence>
<dbReference type="PANTHER" id="PTHR32060">
    <property type="entry name" value="TAIL-SPECIFIC PROTEASE"/>
    <property type="match status" value="1"/>
</dbReference>
<evidence type="ECO:0000313" key="8">
    <source>
        <dbReference type="EMBL" id="MBA2133192.1"/>
    </source>
</evidence>
<dbReference type="EMBL" id="JAAKDE010000012">
    <property type="protein sequence ID" value="MBA2133192.1"/>
    <property type="molecule type" value="Genomic_DNA"/>
</dbReference>
<dbReference type="SMART" id="SM00245">
    <property type="entry name" value="TSPc"/>
    <property type="match status" value="1"/>
</dbReference>
<evidence type="ECO:0000256" key="5">
    <source>
        <dbReference type="RuleBase" id="RU004404"/>
    </source>
</evidence>
<evidence type="ECO:0000313" key="9">
    <source>
        <dbReference type="Proteomes" id="UP000657177"/>
    </source>
</evidence>
<dbReference type="AlphaFoldDB" id="A0A8J6I2R5"/>
<dbReference type="InterPro" id="IPR036034">
    <property type="entry name" value="PDZ_sf"/>
</dbReference>
<evidence type="ECO:0000259" key="7">
    <source>
        <dbReference type="PROSITE" id="PS50106"/>
    </source>
</evidence>
<dbReference type="NCBIfam" id="TIGR00225">
    <property type="entry name" value="prc"/>
    <property type="match status" value="1"/>
</dbReference>
<dbReference type="InterPro" id="IPR041489">
    <property type="entry name" value="PDZ_6"/>
</dbReference>
<keyword evidence="3 5" id="KW-0378">Hydrolase</keyword>
<dbReference type="Proteomes" id="UP000657177">
    <property type="component" value="Unassembled WGS sequence"/>
</dbReference>
<organism evidence="8 9">
    <name type="scientific">Capillibacterium thermochitinicola</name>
    <dbReference type="NCBI Taxonomy" id="2699427"/>
    <lineage>
        <taxon>Bacteria</taxon>
        <taxon>Bacillati</taxon>
        <taxon>Bacillota</taxon>
        <taxon>Capillibacterium</taxon>
    </lineage>
</organism>
<dbReference type="CDD" id="cd07560">
    <property type="entry name" value="Peptidase_S41_CPP"/>
    <property type="match status" value="1"/>
</dbReference>
<dbReference type="Gene3D" id="3.30.750.44">
    <property type="match status" value="1"/>
</dbReference>
<keyword evidence="4 5" id="KW-0720">Serine protease</keyword>
<dbReference type="GO" id="GO:0006508">
    <property type="term" value="P:proteolysis"/>
    <property type="evidence" value="ECO:0007669"/>
    <property type="project" value="UniProtKB-KW"/>
</dbReference>